<comment type="caution">
    <text evidence="4">The sequence shown here is derived from an EMBL/GenBank/DDBJ whole genome shotgun (WGS) entry which is preliminary data.</text>
</comment>
<proteinExistence type="inferred from homology"/>
<keyword evidence="5" id="KW-1185">Reference proteome</keyword>
<dbReference type="GO" id="GO:0005829">
    <property type="term" value="C:cytosol"/>
    <property type="evidence" value="ECO:0007669"/>
    <property type="project" value="TreeGrafter"/>
</dbReference>
<dbReference type="GO" id="GO:0051083">
    <property type="term" value="P:'de novo' cotranslational protein folding"/>
    <property type="evidence" value="ECO:0007669"/>
    <property type="project" value="TreeGrafter"/>
</dbReference>
<protein>
    <submittedName>
        <fullName evidence="4">DNA replication checkpoint protein tel2</fullName>
    </submittedName>
</protein>
<reference evidence="4 5" key="1">
    <citation type="journal article" date="2018" name="BMC Genomics">
        <title>Comparative genome analyses reveal sequence features reflecting distinct modes of host-adaptation between dicot and monocot powdery mildew.</title>
        <authorList>
            <person name="Wu Y."/>
            <person name="Ma X."/>
            <person name="Pan Z."/>
            <person name="Kale S.D."/>
            <person name="Song Y."/>
            <person name="King H."/>
            <person name="Zhang Q."/>
            <person name="Presley C."/>
            <person name="Deng X."/>
            <person name="Wei C.I."/>
            <person name="Xiao S."/>
        </authorList>
    </citation>
    <scope>NUCLEOTIDE SEQUENCE [LARGE SCALE GENOMIC DNA]</scope>
    <source>
        <strain evidence="4">UMSG2</strain>
    </source>
</reference>
<dbReference type="InterPro" id="IPR038528">
    <property type="entry name" value="TEL2_C_sf"/>
</dbReference>
<feature type="region of interest" description="Disordered" evidence="2">
    <location>
        <begin position="574"/>
        <end position="593"/>
    </location>
</feature>
<evidence type="ECO:0000256" key="1">
    <source>
        <dbReference type="ARBA" id="ARBA00006133"/>
    </source>
</evidence>
<dbReference type="EMBL" id="MCFK01003398">
    <property type="protein sequence ID" value="RKF62375.1"/>
    <property type="molecule type" value="Genomic_DNA"/>
</dbReference>
<accession>A0A420HY42</accession>
<dbReference type="Proteomes" id="UP000286134">
    <property type="component" value="Unassembled WGS sequence"/>
</dbReference>
<dbReference type="GO" id="GO:0042162">
    <property type="term" value="F:telomeric DNA binding"/>
    <property type="evidence" value="ECO:0007669"/>
    <property type="project" value="TreeGrafter"/>
</dbReference>
<dbReference type="InterPro" id="IPR051970">
    <property type="entry name" value="TEL2_Regulation"/>
</dbReference>
<evidence type="ECO:0000256" key="2">
    <source>
        <dbReference type="SAM" id="MobiDB-lite"/>
    </source>
</evidence>
<sequence length="970" mass="108254">MEEHLTQVRTYKRTENEQNELSKLSSKKLKTLNSITTAKEALHILQNEPNYQDLVFILNYISQQDSDINIYSPSPLSAQLVHILVSQIVPSFWNILSGLDNQCGSKSTTDSRLLISCLQNVASLNSIILHIKIYIQSSNISNNATAQSPSVPEYLKIYLDLLGTLLNGNDLIERIWKNYFGNLKNSLELTRLWKEILMIFGSGVITGTCAEAEDLLHSLNKNYDHKYWFTNGRHYSCWFSRSIVCWVKKSLIPSDVDLKCCAELLGKALSLGYPDIVVQEIVTGLLLDDNYSSHFSKLCVNLSSSDQRKLIYSLLKLCSTKFLSSDSATDIANGISQWWKRDVIPVSAVAALISSIITGNEIMKNHLLTWLSGNFGAGVGEGVSIRRSVIAAIANDNHCIESILEKCIEQFGDHLYIQHTPTLQQEVHCQVLLLTAGYIHRESPLRLRMIVKSGSSLSLVSNRLASSSNRARFLGMVVGEVISALVDKDENKMDFKTGETSSSEAKWYKSLTKVVDSVGTLKNLKLKGVTKNLKHLAISDHKKTAEPSSVKSKDLENKLVANVKMERKDLESDGLDIYTKPDSDPEDSDDDPTLINRNKLIMPVYIRDLISYLRNNESFDHQTLGLSTAASLIRRKANFGTEVSDHAEELATLLVGIQDKYEIENFSSLRLAGMVAILVAVPSKMGKWFSNTFFEGDYSISQRSSILTVLSLGAREIGGLGIEKDINLSNQSIESLFPSKTLPLSLEKYYSLQASTQVDALSAQLERNMISPMAASLADKLTGPTILKIRTFSSRLEVEKKRPKPSINKLSKIVGESFLFPLTGRFFIHSHSYTISKRSVIFQPFLLSHFIKTLALILHAAGPSTPSLSQMTAEFWDILLGLRVSTINERIVYEAICFAILTILELNLDRSELAQAQGCRLLETQNWVVDIINGIGEGDEDERCKILAVGCMVRIQEIVEKYQKILLGSM</sequence>
<dbReference type="PANTHER" id="PTHR15830:SF10">
    <property type="entry name" value="TELOMERE LENGTH REGULATION PROTEIN TEL2 HOMOLOG"/>
    <property type="match status" value="1"/>
</dbReference>
<dbReference type="PANTHER" id="PTHR15830">
    <property type="entry name" value="TELOMERE LENGTH REGULATION PROTEIN TEL2 FAMILY MEMBER"/>
    <property type="match status" value="1"/>
</dbReference>
<organism evidence="4 5">
    <name type="scientific">Erysiphe neolycopersici</name>
    <dbReference type="NCBI Taxonomy" id="212602"/>
    <lineage>
        <taxon>Eukaryota</taxon>
        <taxon>Fungi</taxon>
        <taxon>Dikarya</taxon>
        <taxon>Ascomycota</taxon>
        <taxon>Pezizomycotina</taxon>
        <taxon>Leotiomycetes</taxon>
        <taxon>Erysiphales</taxon>
        <taxon>Erysiphaceae</taxon>
        <taxon>Erysiphe</taxon>
    </lineage>
</organism>
<evidence type="ECO:0000313" key="5">
    <source>
        <dbReference type="Proteomes" id="UP000286134"/>
    </source>
</evidence>
<dbReference type="GO" id="GO:0051879">
    <property type="term" value="F:Hsp90 protein binding"/>
    <property type="evidence" value="ECO:0007669"/>
    <property type="project" value="TreeGrafter"/>
</dbReference>
<dbReference type="Pfam" id="PF10193">
    <property type="entry name" value="Telomere_reg-2"/>
    <property type="match status" value="1"/>
</dbReference>
<comment type="similarity">
    <text evidence="1">Belongs to the TEL2 family.</text>
</comment>
<evidence type="ECO:0000259" key="3">
    <source>
        <dbReference type="Pfam" id="PF10193"/>
    </source>
</evidence>
<dbReference type="OrthoDB" id="10258062at2759"/>
<dbReference type="STRING" id="212602.A0A420HY42"/>
<feature type="domain" description="Telomere length regulation protein conserved" evidence="3">
    <location>
        <begin position="603"/>
        <end position="714"/>
    </location>
</feature>
<dbReference type="InterPro" id="IPR019337">
    <property type="entry name" value="Telomere_length_regulation_dom"/>
</dbReference>
<evidence type="ECO:0000313" key="4">
    <source>
        <dbReference type="EMBL" id="RKF62375.1"/>
    </source>
</evidence>
<dbReference type="AlphaFoldDB" id="A0A420HY42"/>
<dbReference type="Gene3D" id="1.25.40.720">
    <property type="entry name" value="Telomere length regulation protein 2, C-terminal domain"/>
    <property type="match status" value="2"/>
</dbReference>
<name>A0A420HY42_9PEZI</name>
<gene>
    <name evidence="4" type="ORF">OnM2_033070</name>
</gene>